<gene>
    <name evidence="1" type="ORF">G3M70_13945</name>
</gene>
<dbReference type="EMBL" id="CP048685">
    <property type="protein sequence ID" value="QPJ62916.1"/>
    <property type="molecule type" value="Genomic_DNA"/>
</dbReference>
<evidence type="ECO:0000313" key="2">
    <source>
        <dbReference type="Proteomes" id="UP000594688"/>
    </source>
</evidence>
<reference evidence="1 2" key="1">
    <citation type="submission" date="2020-02" db="EMBL/GenBank/DDBJ databases">
        <title>Genomic and physiological characterization of two novel Nitrospinaceae genera.</title>
        <authorList>
            <person name="Mueller A.J."/>
            <person name="Jung M.-Y."/>
            <person name="Strachan C.R."/>
            <person name="Herbold C.W."/>
            <person name="Kirkegaard R.H."/>
            <person name="Daims H."/>
        </authorList>
    </citation>
    <scope>NUCLEOTIDE SEQUENCE [LARGE SCALE GENOMIC DNA]</scope>
    <source>
        <strain evidence="1">EB</strain>
    </source>
</reference>
<proteinExistence type="predicted"/>
<dbReference type="KEGG" id="nli:G3M70_13945"/>
<accession>A0A7T0BXZ6</accession>
<dbReference type="Proteomes" id="UP000594688">
    <property type="component" value="Chromosome"/>
</dbReference>
<dbReference type="AlphaFoldDB" id="A0A7T0BXZ6"/>
<evidence type="ECO:0000313" key="1">
    <source>
        <dbReference type="EMBL" id="QPJ62916.1"/>
    </source>
</evidence>
<name>A0A7T0BXZ6_9BACT</name>
<organism evidence="1 2">
    <name type="scientific">Candidatus Nitronauta litoralis</name>
    <dbReference type="NCBI Taxonomy" id="2705533"/>
    <lineage>
        <taxon>Bacteria</taxon>
        <taxon>Pseudomonadati</taxon>
        <taxon>Nitrospinota/Tectimicrobiota group</taxon>
        <taxon>Nitrospinota</taxon>
        <taxon>Nitrospinia</taxon>
        <taxon>Nitrospinales</taxon>
        <taxon>Nitrospinaceae</taxon>
        <taxon>Candidatus Nitronauta</taxon>
    </lineage>
</organism>
<sequence length="180" mass="20315">MYVIGRIRTPVQRLRLLRDTAQFVSFKNSFETLTGKVRRAVFFHLTETVVQVVIGDLLDWRRGVVVHLRCLKQTIGCAVGDFRNGIVDQTEFKLITIPCYSVRIVLGRGKKIVIVVGETCNFFIGSGRIVRRGTRCDAETVVVLARDSTDNKTAAAPRCADWERAVVVQLPKPDKIQKQK</sequence>
<protein>
    <submittedName>
        <fullName evidence="1">Uncharacterized protein</fullName>
    </submittedName>
</protein>